<reference evidence="2" key="1">
    <citation type="submission" date="2020-07" db="EMBL/GenBank/DDBJ databases">
        <authorList>
            <person name="Nieuwenhuis M."/>
            <person name="Van De Peppel L.J.J."/>
        </authorList>
    </citation>
    <scope>NUCLEOTIDE SEQUENCE</scope>
    <source>
        <strain evidence="2">AP01</strain>
        <tissue evidence="2">Mycelium</tissue>
    </source>
</reference>
<feature type="compositionally biased region" description="Polar residues" evidence="1">
    <location>
        <begin position="228"/>
        <end position="248"/>
    </location>
</feature>
<dbReference type="EMBL" id="JABCKV010000002">
    <property type="protein sequence ID" value="KAG5648547.1"/>
    <property type="molecule type" value="Genomic_DNA"/>
</dbReference>
<feature type="compositionally biased region" description="Basic residues" evidence="1">
    <location>
        <begin position="304"/>
        <end position="317"/>
    </location>
</feature>
<evidence type="ECO:0000256" key="1">
    <source>
        <dbReference type="SAM" id="MobiDB-lite"/>
    </source>
</evidence>
<comment type="caution">
    <text evidence="2">The sequence shown here is derived from an EMBL/GenBank/DDBJ whole genome shotgun (WGS) entry which is preliminary data.</text>
</comment>
<feature type="compositionally biased region" description="Basic and acidic residues" evidence="1">
    <location>
        <begin position="252"/>
        <end position="267"/>
    </location>
</feature>
<sequence>MYHSIVHSSHPTIHNRCHPSLSFPTSDLRSAPLSQSNGPFQTRTSPQFFTAPPTTHPAPSKYSTTLPVWNQIEAGVFSDGTNRVLSAAYPPVQHFLRTARATLALPASPSDLIFTIAALEVFYSRHDPVHWMFWSDDKKIHTANIVNRVALRQPQVIRSKVAWNGIPEYLFILAGLHGSLGLPTDKDWWPILCPSKVPPPPMNLRKRKAQQMGQNGSLETPEDDVCATPSSTTPQPSIRLLSNLTAVDSQAEEGKTGVKMKADHAMSDPEDADGKDDEEESTGVVTRGRANKARTVVPQSKPTRSTKPRAKRRAAAK</sequence>
<organism evidence="2 3">
    <name type="scientific">Asterophora parasitica</name>
    <dbReference type="NCBI Taxonomy" id="117018"/>
    <lineage>
        <taxon>Eukaryota</taxon>
        <taxon>Fungi</taxon>
        <taxon>Dikarya</taxon>
        <taxon>Basidiomycota</taxon>
        <taxon>Agaricomycotina</taxon>
        <taxon>Agaricomycetes</taxon>
        <taxon>Agaricomycetidae</taxon>
        <taxon>Agaricales</taxon>
        <taxon>Tricholomatineae</taxon>
        <taxon>Lyophyllaceae</taxon>
        <taxon>Asterophora</taxon>
    </lineage>
</organism>
<gene>
    <name evidence="2" type="ORF">DXG03_003158</name>
</gene>
<dbReference type="Proteomes" id="UP000775547">
    <property type="component" value="Unassembled WGS sequence"/>
</dbReference>
<evidence type="ECO:0000313" key="3">
    <source>
        <dbReference type="Proteomes" id="UP000775547"/>
    </source>
</evidence>
<proteinExistence type="predicted"/>
<reference evidence="2" key="2">
    <citation type="submission" date="2021-10" db="EMBL/GenBank/DDBJ databases">
        <title>Phylogenomics reveals ancestral predisposition of the termite-cultivated fungus Termitomyces towards a domesticated lifestyle.</title>
        <authorList>
            <person name="Auxier B."/>
            <person name="Grum-Grzhimaylo A."/>
            <person name="Cardenas M.E."/>
            <person name="Lodge J.D."/>
            <person name="Laessoe T."/>
            <person name="Pedersen O."/>
            <person name="Smith M.E."/>
            <person name="Kuyper T.W."/>
            <person name="Franco-Molano E.A."/>
            <person name="Baroni T.J."/>
            <person name="Aanen D.K."/>
        </authorList>
    </citation>
    <scope>NUCLEOTIDE SEQUENCE</scope>
    <source>
        <strain evidence="2">AP01</strain>
        <tissue evidence="2">Mycelium</tissue>
    </source>
</reference>
<feature type="region of interest" description="Disordered" evidence="1">
    <location>
        <begin position="199"/>
        <end position="317"/>
    </location>
</feature>
<evidence type="ECO:0000313" key="2">
    <source>
        <dbReference type="EMBL" id="KAG5648547.1"/>
    </source>
</evidence>
<protein>
    <submittedName>
        <fullName evidence="2">Uncharacterized protein</fullName>
    </submittedName>
</protein>
<accession>A0A9P7GK82</accession>
<name>A0A9P7GK82_9AGAR</name>
<dbReference type="AlphaFoldDB" id="A0A9P7GK82"/>
<feature type="compositionally biased region" description="Acidic residues" evidence="1">
    <location>
        <begin position="268"/>
        <end position="281"/>
    </location>
</feature>
<keyword evidence="3" id="KW-1185">Reference proteome</keyword>
<dbReference type="OrthoDB" id="2944913at2759"/>